<evidence type="ECO:0000313" key="2">
    <source>
        <dbReference type="Proteomes" id="UP001156666"/>
    </source>
</evidence>
<dbReference type="InterPro" id="IPR049574">
    <property type="entry name" value="CrtA-like"/>
</dbReference>
<comment type="caution">
    <text evidence="1">The sequence shown here is derived from an EMBL/GenBank/DDBJ whole genome shotgun (WGS) entry which is preliminary data.</text>
</comment>
<evidence type="ECO:0008006" key="3">
    <source>
        <dbReference type="Google" id="ProtNLM"/>
    </source>
</evidence>
<dbReference type="Proteomes" id="UP001156666">
    <property type="component" value="Unassembled WGS sequence"/>
</dbReference>
<reference evidence="1" key="2">
    <citation type="submission" date="2023-01" db="EMBL/GenBank/DDBJ databases">
        <title>Draft genome sequence of Portibacter lacus strain NBRC 108769.</title>
        <authorList>
            <person name="Sun Q."/>
            <person name="Mori K."/>
        </authorList>
    </citation>
    <scope>NUCLEOTIDE SEQUENCE</scope>
    <source>
        <strain evidence="1">NBRC 108769</strain>
    </source>
</reference>
<dbReference type="CDD" id="cd21650">
    <property type="entry name" value="CrtA-like"/>
    <property type="match status" value="1"/>
</dbReference>
<dbReference type="EMBL" id="BSOH01000014">
    <property type="protein sequence ID" value="GLR17854.1"/>
    <property type="molecule type" value="Genomic_DNA"/>
</dbReference>
<gene>
    <name evidence="1" type="ORF">GCM10007940_24690</name>
</gene>
<organism evidence="1 2">
    <name type="scientific">Portibacter lacus</name>
    <dbReference type="NCBI Taxonomy" id="1099794"/>
    <lineage>
        <taxon>Bacteria</taxon>
        <taxon>Pseudomonadati</taxon>
        <taxon>Bacteroidota</taxon>
        <taxon>Saprospiria</taxon>
        <taxon>Saprospirales</taxon>
        <taxon>Haliscomenobacteraceae</taxon>
        <taxon>Portibacter</taxon>
    </lineage>
</organism>
<dbReference type="AlphaFoldDB" id="A0AA37SQN4"/>
<proteinExistence type="predicted"/>
<dbReference type="RefSeq" id="WP_235291534.1">
    <property type="nucleotide sequence ID" value="NZ_BSOH01000014.1"/>
</dbReference>
<accession>A0AA37SQN4</accession>
<sequence length="227" mass="26476">MSQTTLVSFFTYHKVRAKWKAFTRMGLPPLMFSKVDGLQFWRAMGVGGENGFSLKPDFSTYALVTVFEKEEDAVDFYEGDVMKKYTKNSIEHRSYFMHCISTHGNWGGSNPMKVVENPDMAAKIAIITRATIKPKLALRFWKNVPRVSYTLKDHEGLSYAKGFGEWPLILQATFSVWESLDHMKAYAYNNPSHTEMIKKTRALNWYKEEMFSRFVIWDEKLFRDSEE</sequence>
<reference evidence="1" key="1">
    <citation type="journal article" date="2014" name="Int. J. Syst. Evol. Microbiol.">
        <title>Complete genome sequence of Corynebacterium casei LMG S-19264T (=DSM 44701T), isolated from a smear-ripened cheese.</title>
        <authorList>
            <consortium name="US DOE Joint Genome Institute (JGI-PGF)"/>
            <person name="Walter F."/>
            <person name="Albersmeier A."/>
            <person name="Kalinowski J."/>
            <person name="Ruckert C."/>
        </authorList>
    </citation>
    <scope>NUCLEOTIDE SEQUENCE</scope>
    <source>
        <strain evidence="1">NBRC 108769</strain>
    </source>
</reference>
<protein>
    <recommendedName>
        <fullName evidence="3">Spheroidene monooxygenase</fullName>
    </recommendedName>
</protein>
<keyword evidence="2" id="KW-1185">Reference proteome</keyword>
<evidence type="ECO:0000313" key="1">
    <source>
        <dbReference type="EMBL" id="GLR17854.1"/>
    </source>
</evidence>
<name>A0AA37SQN4_9BACT</name>